<keyword evidence="1" id="KW-0175">Coiled coil</keyword>
<dbReference type="EMBL" id="CAJOAZ010032016">
    <property type="protein sequence ID" value="CAF4444318.1"/>
    <property type="molecule type" value="Genomic_DNA"/>
</dbReference>
<organism evidence="2 3">
    <name type="scientific">Adineta steineri</name>
    <dbReference type="NCBI Taxonomy" id="433720"/>
    <lineage>
        <taxon>Eukaryota</taxon>
        <taxon>Metazoa</taxon>
        <taxon>Spiralia</taxon>
        <taxon>Gnathifera</taxon>
        <taxon>Rotifera</taxon>
        <taxon>Eurotatoria</taxon>
        <taxon>Bdelloidea</taxon>
        <taxon>Adinetida</taxon>
        <taxon>Adinetidae</taxon>
        <taxon>Adineta</taxon>
    </lineage>
</organism>
<accession>A0A820RZ16</accession>
<feature type="non-terminal residue" evidence="2">
    <location>
        <position position="1"/>
    </location>
</feature>
<dbReference type="AlphaFoldDB" id="A0A820RZ16"/>
<dbReference type="Proteomes" id="UP000663844">
    <property type="component" value="Unassembled WGS sequence"/>
</dbReference>
<reference evidence="2" key="1">
    <citation type="submission" date="2021-02" db="EMBL/GenBank/DDBJ databases">
        <authorList>
            <person name="Nowell W R."/>
        </authorList>
    </citation>
    <scope>NUCLEOTIDE SEQUENCE</scope>
</reference>
<evidence type="ECO:0000313" key="2">
    <source>
        <dbReference type="EMBL" id="CAF4444318.1"/>
    </source>
</evidence>
<comment type="caution">
    <text evidence="2">The sequence shown here is derived from an EMBL/GenBank/DDBJ whole genome shotgun (WGS) entry which is preliminary data.</text>
</comment>
<feature type="coiled-coil region" evidence="1">
    <location>
        <begin position="38"/>
        <end position="86"/>
    </location>
</feature>
<sequence length="99" mass="11655">MSREDLIKLLKNYSVLKKKHETKINELTTSNTNFSQTEQQLRNQIANEQSKYSKLIIEFDLNKSNQSKLQEELNLTRQSLEDIQLQNETLKISSQNLQD</sequence>
<evidence type="ECO:0000313" key="3">
    <source>
        <dbReference type="Proteomes" id="UP000663844"/>
    </source>
</evidence>
<protein>
    <submittedName>
        <fullName evidence="2">Uncharacterized protein</fullName>
    </submittedName>
</protein>
<proteinExistence type="predicted"/>
<gene>
    <name evidence="2" type="ORF">OXD698_LOCUS54007</name>
</gene>
<evidence type="ECO:0000256" key="1">
    <source>
        <dbReference type="SAM" id="Coils"/>
    </source>
</evidence>
<name>A0A820RZ16_9BILA</name>